<protein>
    <submittedName>
        <fullName evidence="1">Uncharacterized protein</fullName>
    </submittedName>
</protein>
<evidence type="ECO:0000313" key="1">
    <source>
        <dbReference type="EMBL" id="VVM69957.1"/>
    </source>
</evidence>
<reference evidence="1 2" key="1">
    <citation type="submission" date="2019-09" db="EMBL/GenBank/DDBJ databases">
        <authorList>
            <person name="Chandra G."/>
            <person name="Truman W A."/>
        </authorList>
    </citation>
    <scope>NUCLEOTIDE SEQUENCE [LARGE SCALE GENOMIC DNA]</scope>
    <source>
        <strain evidence="1">PS673</strain>
    </source>
</reference>
<proteinExistence type="predicted"/>
<organism evidence="1 2">
    <name type="scientific">Pseudomonas fluorescens</name>
    <dbReference type="NCBI Taxonomy" id="294"/>
    <lineage>
        <taxon>Bacteria</taxon>
        <taxon>Pseudomonadati</taxon>
        <taxon>Pseudomonadota</taxon>
        <taxon>Gammaproteobacteria</taxon>
        <taxon>Pseudomonadales</taxon>
        <taxon>Pseudomonadaceae</taxon>
        <taxon>Pseudomonas</taxon>
    </lineage>
</organism>
<dbReference type="EMBL" id="CABVHB010000010">
    <property type="protein sequence ID" value="VVM69957.1"/>
    <property type="molecule type" value="Genomic_DNA"/>
</dbReference>
<evidence type="ECO:0000313" key="2">
    <source>
        <dbReference type="Proteomes" id="UP000344274"/>
    </source>
</evidence>
<sequence>MEVGHVRPHCKQLGGGLFVVLGISAVSVQAHVIEHCRHHFIGGVEECDATALQFLDVLRLEQHAPRINRIDAQHSLDLVDVVTDAVGAPQVRHGVQVARIVLFQALEQHWIEVRIVRQLRLVELLECPGLDLLAEEVVRRHDHVVAGTPGQQFTFQGFVGIEDVINRLDTGLFLEIGQGGLADVVGPVINMHGTGGLDTDSNCQPGTHQHGIAQHRKNRQVEVL</sequence>
<dbReference type="AlphaFoldDB" id="A0A5E6RMK6"/>
<name>A0A5E6RMK6_PSEFL</name>
<dbReference type="Proteomes" id="UP000344274">
    <property type="component" value="Unassembled WGS sequence"/>
</dbReference>
<accession>A0A5E6RMK6</accession>
<gene>
    <name evidence="1" type="ORF">PS673_01721</name>
</gene>